<proteinExistence type="inferred from homology"/>
<dbReference type="InterPro" id="IPR035516">
    <property type="entry name" value="Gyrase/topoIV_suA_C"/>
</dbReference>
<feature type="domain" description="Topo IIA-type catalytic" evidence="8">
    <location>
        <begin position="38"/>
        <end position="503"/>
    </location>
</feature>
<evidence type="ECO:0000256" key="6">
    <source>
        <dbReference type="ARBA" id="ARBA00023235"/>
    </source>
</evidence>
<dbReference type="Gene3D" id="3.90.199.10">
    <property type="entry name" value="Topoisomerase II, domain 5"/>
    <property type="match status" value="1"/>
</dbReference>
<protein>
    <recommendedName>
        <fullName evidence="3">DNA topoisomerase (ATP-hydrolyzing)</fullName>
        <ecNumber evidence="3">5.6.2.2</ecNumber>
    </recommendedName>
</protein>
<keyword evidence="5 7" id="KW-0238">DNA-binding</keyword>
<dbReference type="EMBL" id="JACOSL010000027">
    <property type="protein sequence ID" value="MBI1756307.1"/>
    <property type="molecule type" value="Genomic_DNA"/>
</dbReference>
<dbReference type="Proteomes" id="UP000727962">
    <property type="component" value="Unassembled WGS sequence"/>
</dbReference>
<evidence type="ECO:0000256" key="3">
    <source>
        <dbReference type="ARBA" id="ARBA00012895"/>
    </source>
</evidence>
<dbReference type="InterPro" id="IPR013758">
    <property type="entry name" value="Topo_IIA_A/C_ab"/>
</dbReference>
<comment type="caution">
    <text evidence="9">The sequence shown here is derived from an EMBL/GenBank/DDBJ whole genome shotgun (WGS) entry which is preliminary data.</text>
</comment>
<dbReference type="InterPro" id="IPR013760">
    <property type="entry name" value="Topo_IIA-like_dom_sf"/>
</dbReference>
<dbReference type="EC" id="5.6.2.2" evidence="3"/>
<dbReference type="InterPro" id="IPR050220">
    <property type="entry name" value="Type_II_DNA_Topoisomerases"/>
</dbReference>
<dbReference type="GO" id="GO:0005737">
    <property type="term" value="C:cytoplasm"/>
    <property type="evidence" value="ECO:0007669"/>
    <property type="project" value="TreeGrafter"/>
</dbReference>
<dbReference type="SUPFAM" id="SSF101904">
    <property type="entry name" value="GyrA/ParC C-terminal domain-like"/>
    <property type="match status" value="1"/>
</dbReference>
<evidence type="ECO:0000256" key="7">
    <source>
        <dbReference type="PROSITE-ProRule" id="PRU01384"/>
    </source>
</evidence>
<organism evidence="9 10">
    <name type="scientific">Fimbriimonas ginsengisoli</name>
    <dbReference type="NCBI Taxonomy" id="1005039"/>
    <lineage>
        <taxon>Bacteria</taxon>
        <taxon>Bacillati</taxon>
        <taxon>Armatimonadota</taxon>
        <taxon>Fimbriimonadia</taxon>
        <taxon>Fimbriimonadales</taxon>
        <taxon>Fimbriimonadaceae</taxon>
        <taxon>Fimbriimonas</taxon>
    </lineage>
</organism>
<keyword evidence="4 7" id="KW-0799">Topoisomerase</keyword>
<comment type="catalytic activity">
    <reaction evidence="1 7">
        <text>ATP-dependent breakage, passage and rejoining of double-stranded DNA.</text>
        <dbReference type="EC" id="5.6.2.2"/>
    </reaction>
</comment>
<dbReference type="NCBIfam" id="NF004044">
    <property type="entry name" value="PRK05561.1"/>
    <property type="match status" value="1"/>
</dbReference>
<feature type="active site" description="O-(5'-phospho-DNA)-tyrosine intermediate" evidence="7">
    <location>
        <position position="126"/>
    </location>
</feature>
<sequence length="829" mass="92320">MQTPVAEFEPQIQVVNVDEELGRSYVNYAISVIIARALPDVRDGLKPVQRRILYAMRELNLAPDGAFSKCAKVCGQTSGDYHPHGEAVVYPTLVRMAQAWSLRYPLVQGQGNFGSVDGDAPAAMRYTECRLTPLAMELMEDLDRDTVEWVPNYAQTLNEPMVFPGKFPNLLCNGSQGIAVGMATNLPPHNLTEVCNALILRTERPGSTLDEVMEVLPGPDFPTYGTIMGTKGIRSAYETGRGSIILQAKTSIEMGDAGKSMIVITELPYQVNKENLVKSIAGIAKERKFDGITEVQDYSDKRGMRIEIVLRRDVNANKALNYLLKHTNLRVTFGAIMLGLVDLAPRTCPVLVMLDEYLRHRRQVIVRRTRHELYRALEEVHLNEGFQIARRFLDEVIAVVRRSADPAAARLELVREFEMSPFQANAVLAMPLRRLTQLEQQKLEADYKEALRRGQNLMDILSDPVRLTQVLTEEIVALRDKFGDERRTRIQPREAGEFTEEDLIPDEEAIISISRDGYIKRVSKDAYREQRRGGKGVANVHKGDDEPAHLFEISTHHTILFFTDRGRVYRLKGYEIPESGRYARGMPVINYINILGGERVTATVSVKNIAGGEGFLTLVTRQGEIKRTPMSAFANIRNNGIIAFDIEEGDELSWALKTRGADDVMLVTRHGQSIRFRETQATSRSRAAGGVRAMRLKGEDIVVSADVVREAATLLVVGEHGYGKRTNLDDYRIQGRAGSGILTMQCTAKTGLIVGAEVVDIDDRLMVMTQGGKSVRLVVSQIRLVGRVAQGVKLINLAPGDQVRSIARIVQKEDDGDLDPVGEDDEPAE</sequence>
<evidence type="ECO:0000256" key="2">
    <source>
        <dbReference type="ARBA" id="ARBA00008263"/>
    </source>
</evidence>
<evidence type="ECO:0000313" key="9">
    <source>
        <dbReference type="EMBL" id="MBI1756307.1"/>
    </source>
</evidence>
<dbReference type="GO" id="GO:0034335">
    <property type="term" value="F:DNA negative supercoiling activity"/>
    <property type="evidence" value="ECO:0007669"/>
    <property type="project" value="UniProtKB-ARBA"/>
</dbReference>
<dbReference type="NCBIfam" id="TIGR01063">
    <property type="entry name" value="gyrA"/>
    <property type="match status" value="1"/>
</dbReference>
<dbReference type="GO" id="GO:0009330">
    <property type="term" value="C:DNA topoisomerase type II (double strand cut, ATP-hydrolyzing) complex"/>
    <property type="evidence" value="ECO:0007669"/>
    <property type="project" value="TreeGrafter"/>
</dbReference>
<dbReference type="Gene3D" id="1.10.268.10">
    <property type="entry name" value="Topoisomerase, domain 3"/>
    <property type="match status" value="1"/>
</dbReference>
<dbReference type="Pfam" id="PF00521">
    <property type="entry name" value="DNA_topoisoIV"/>
    <property type="match status" value="1"/>
</dbReference>
<evidence type="ECO:0000256" key="1">
    <source>
        <dbReference type="ARBA" id="ARBA00000185"/>
    </source>
</evidence>
<dbReference type="InterPro" id="IPR006691">
    <property type="entry name" value="GyrA/parC_rep"/>
</dbReference>
<evidence type="ECO:0000256" key="5">
    <source>
        <dbReference type="ARBA" id="ARBA00023125"/>
    </source>
</evidence>
<dbReference type="PANTHER" id="PTHR43493">
    <property type="entry name" value="DNA GYRASE/TOPOISOMERASE SUBUNIT A"/>
    <property type="match status" value="1"/>
</dbReference>
<evidence type="ECO:0000259" key="8">
    <source>
        <dbReference type="PROSITE" id="PS52040"/>
    </source>
</evidence>
<dbReference type="FunFam" id="3.30.1360.40:FF:000002">
    <property type="entry name" value="DNA gyrase subunit A"/>
    <property type="match status" value="1"/>
</dbReference>
<evidence type="ECO:0000256" key="4">
    <source>
        <dbReference type="ARBA" id="ARBA00023029"/>
    </source>
</evidence>
<dbReference type="Gene3D" id="2.120.10.90">
    <property type="entry name" value="DNA gyrase/topoisomerase IV, subunit A, C-terminal"/>
    <property type="match status" value="1"/>
</dbReference>
<dbReference type="Gene3D" id="3.30.1360.40">
    <property type="match status" value="1"/>
</dbReference>
<dbReference type="SUPFAM" id="SSF56719">
    <property type="entry name" value="Type II DNA topoisomerase"/>
    <property type="match status" value="1"/>
</dbReference>
<gene>
    <name evidence="9" type="primary">gyrA</name>
    <name evidence="9" type="ORF">HYR64_04275</name>
</gene>
<dbReference type="GO" id="GO:0003677">
    <property type="term" value="F:DNA binding"/>
    <property type="evidence" value="ECO:0007669"/>
    <property type="project" value="UniProtKB-UniRule"/>
</dbReference>
<dbReference type="CDD" id="cd00187">
    <property type="entry name" value="TOP4c"/>
    <property type="match status" value="1"/>
</dbReference>
<dbReference type="InterPro" id="IPR002205">
    <property type="entry name" value="Topo_IIA_dom_A"/>
</dbReference>
<evidence type="ECO:0000313" key="10">
    <source>
        <dbReference type="Proteomes" id="UP000727962"/>
    </source>
</evidence>
<reference evidence="9" key="1">
    <citation type="submission" date="2020-07" db="EMBL/GenBank/DDBJ databases">
        <title>Huge and variable diversity of episymbiotic CPR bacteria and DPANN archaea in groundwater ecosystems.</title>
        <authorList>
            <person name="He C.Y."/>
            <person name="Keren R."/>
            <person name="Whittaker M."/>
            <person name="Farag I.F."/>
            <person name="Doudna J."/>
            <person name="Cate J.H.D."/>
            <person name="Banfield J.F."/>
        </authorList>
    </citation>
    <scope>NUCLEOTIDE SEQUENCE</scope>
    <source>
        <strain evidence="9">NC_groundwater_17_Pr7_B-0.1um_64_12</strain>
    </source>
</reference>
<dbReference type="SMART" id="SM00434">
    <property type="entry name" value="TOP4c"/>
    <property type="match status" value="1"/>
</dbReference>
<dbReference type="GO" id="GO:0006265">
    <property type="term" value="P:DNA topological change"/>
    <property type="evidence" value="ECO:0007669"/>
    <property type="project" value="UniProtKB-UniRule"/>
</dbReference>
<dbReference type="AlphaFoldDB" id="A0A931LV73"/>
<dbReference type="PROSITE" id="PS52040">
    <property type="entry name" value="TOPO_IIA"/>
    <property type="match status" value="1"/>
</dbReference>
<dbReference type="FunFam" id="2.120.10.90:FF:000005">
    <property type="entry name" value="DNA topoisomerase 4 subunit A"/>
    <property type="match status" value="1"/>
</dbReference>
<dbReference type="InterPro" id="IPR013757">
    <property type="entry name" value="Topo_IIA_A_a_sf"/>
</dbReference>
<dbReference type="NCBIfam" id="NF004043">
    <property type="entry name" value="PRK05560.1"/>
    <property type="match status" value="1"/>
</dbReference>
<dbReference type="PANTHER" id="PTHR43493:SF5">
    <property type="entry name" value="DNA GYRASE SUBUNIT A, CHLOROPLASTIC_MITOCHONDRIAL"/>
    <property type="match status" value="1"/>
</dbReference>
<keyword evidence="6 7" id="KW-0413">Isomerase</keyword>
<name>A0A931LV73_FIMGI</name>
<comment type="similarity">
    <text evidence="2">Belongs to the type II topoisomerase GyrA/ParC subunit family.</text>
</comment>
<dbReference type="Pfam" id="PF03989">
    <property type="entry name" value="DNA_gyraseA_C"/>
    <property type="match status" value="6"/>
</dbReference>
<accession>A0A931LV73</accession>
<dbReference type="GO" id="GO:0005524">
    <property type="term" value="F:ATP binding"/>
    <property type="evidence" value="ECO:0007669"/>
    <property type="project" value="InterPro"/>
</dbReference>